<dbReference type="InterPro" id="IPR028082">
    <property type="entry name" value="Peripla_BP_I"/>
</dbReference>
<dbReference type="PANTHER" id="PTHR34836:SF1">
    <property type="entry name" value="OS09G0428600 PROTEIN"/>
    <property type="match status" value="1"/>
</dbReference>
<sequence>MSQNTTIPVKMGVVLDMDTWLGKMGLSCISMALSDFYASHGHYKTRLVPEIRDSKRDVVGAAAAALDLLQNEEVQGIIGPASSMQANFVIGLGDKAHVPIISFSATSPSLSSLQSQYFIRATLNDSAQVPAIRAIVQAFGWREVVLIYVDNEYGNGVIPYLTDALQEIDTRITYRCVIPPLATDDQIVKELYKLMTMSTRVFIVHMVTPLGPRLFTKANEVGMVDEGYVWILTDGMTDILSTLDESVIDSMQGVLGVKPHVPRSKELESFKIRWKRRIQQEYPTNESFELNIFGLWAYDAASGLAMAVEQLGATNFSFQNSNISRNSTDLGTIQVSQTGPYLLQSLVSTRFRGLSGDFQIIDGQLHSSAFQIVNVIGKGERGVALWTPENGIVRNSNSTNKADLRTIIWPGESPSVPKGWVLPTNGKKSLRIGVPVKEGFSEFVKVTRDPITNATKVTGYCIAIFDAVMTALPYAVPYEYIPFETPDGKPAGNYDDLIYQVYLQKYDAVVGDTTIVANRSLYVDFTLPYTESGVSMIVPIIDKRSKNAWVFLKPLTWDLWVASACFFVFIGFVIWVLEHRINEDFRGPRSNQVGTILWFSFSTMVFAQKERIVSNLARFVVIIWFFVVLILTQSYTASLTSMLTVQQLKPTITDITELIKNGERVGYQKGSFVYEFLKWMKFDETKLVIYESPEELDELFSNRSSDGGIAAAFEEIPYMKLFLAKYCSKYTAVQPTYKFDGFGFVFPKRSPLVPDVSMQVLNVTEGAKMAQFERAWFGQTPSCPDLTSSVSSNSIGLNSFWGLFLIAGVASFVAFILCIATFLYENRDDLMNLDPPASAWRKIKAMATRFDQKDLSSHTFRKSEMVDRSGINGMDAVTASPATNCPPSPSSLSIQTESNFAFFRDQETPSSEYGDPFSPNRQTSPQ</sequence>
<feature type="region of interest" description="Disordered" evidence="17">
    <location>
        <begin position="905"/>
        <end position="926"/>
    </location>
</feature>
<feature type="transmembrane region" description="Helical" evidence="18">
    <location>
        <begin position="800"/>
        <end position="824"/>
    </location>
</feature>
<evidence type="ECO:0000256" key="8">
    <source>
        <dbReference type="ARBA" id="ARBA00023065"/>
    </source>
</evidence>
<keyword evidence="5 18" id="KW-0812">Transmembrane</keyword>
<evidence type="ECO:0000256" key="14">
    <source>
        <dbReference type="ARBA" id="ARBA00049638"/>
    </source>
</evidence>
<comment type="function">
    <text evidence="15">Glutamate-gated receptor that probably acts as non-selective cation channel.</text>
</comment>
<evidence type="ECO:0000256" key="13">
    <source>
        <dbReference type="ARBA" id="ARBA00023303"/>
    </source>
</evidence>
<evidence type="ECO:0000256" key="15">
    <source>
        <dbReference type="PIRNR" id="PIRNR037090"/>
    </source>
</evidence>
<evidence type="ECO:0000313" key="21">
    <source>
        <dbReference type="Proteomes" id="UP001168098"/>
    </source>
</evidence>
<keyword evidence="4 15" id="KW-0813">Transport</keyword>
<organism evidence="20 21">
    <name type="scientific">Vitis rotundifolia</name>
    <name type="common">Muscadine grape</name>
    <dbReference type="NCBI Taxonomy" id="103349"/>
    <lineage>
        <taxon>Eukaryota</taxon>
        <taxon>Viridiplantae</taxon>
        <taxon>Streptophyta</taxon>
        <taxon>Embryophyta</taxon>
        <taxon>Tracheophyta</taxon>
        <taxon>Spermatophyta</taxon>
        <taxon>Magnoliopsida</taxon>
        <taxon>eudicotyledons</taxon>
        <taxon>Gunneridae</taxon>
        <taxon>Pentapetalae</taxon>
        <taxon>rosids</taxon>
        <taxon>Vitales</taxon>
        <taxon>Vitaceae</taxon>
        <taxon>Viteae</taxon>
        <taxon>Vitis</taxon>
    </lineage>
</organism>
<feature type="transmembrane region" description="Helical" evidence="18">
    <location>
        <begin position="555"/>
        <end position="577"/>
    </location>
</feature>
<feature type="disulfide bond" evidence="16">
    <location>
        <begin position="727"/>
        <end position="783"/>
    </location>
</feature>
<comment type="subunit">
    <text evidence="3">May form heteromers.</text>
</comment>
<keyword evidence="9 15" id="KW-0472">Membrane</keyword>
<evidence type="ECO:0000256" key="10">
    <source>
        <dbReference type="ARBA" id="ARBA00023170"/>
    </source>
</evidence>
<dbReference type="SMART" id="SM00079">
    <property type="entry name" value="PBPe"/>
    <property type="match status" value="1"/>
</dbReference>
<dbReference type="CDD" id="cd13686">
    <property type="entry name" value="GluR_Plant"/>
    <property type="match status" value="1"/>
</dbReference>
<dbReference type="GO" id="GO:0015276">
    <property type="term" value="F:ligand-gated monoatomic ion channel activity"/>
    <property type="evidence" value="ECO:0007669"/>
    <property type="project" value="InterPro"/>
</dbReference>
<proteinExistence type="inferred from homology"/>
<dbReference type="FunFam" id="1.10.287.70:FF:000037">
    <property type="entry name" value="Glutamate receptor"/>
    <property type="match status" value="1"/>
</dbReference>
<evidence type="ECO:0000256" key="7">
    <source>
        <dbReference type="ARBA" id="ARBA00022989"/>
    </source>
</evidence>
<accession>A0AA39DZR9</accession>
<dbReference type="InterPro" id="IPR001320">
    <property type="entry name" value="Iontro_rcpt_C"/>
</dbReference>
<dbReference type="FunFam" id="3.40.50.2300:FF:000169">
    <property type="entry name" value="Glutamate receptor"/>
    <property type="match status" value="1"/>
</dbReference>
<evidence type="ECO:0000256" key="5">
    <source>
        <dbReference type="ARBA" id="ARBA00022692"/>
    </source>
</evidence>
<keyword evidence="11" id="KW-0325">Glycoprotein</keyword>
<evidence type="ECO:0000256" key="2">
    <source>
        <dbReference type="ARBA" id="ARBA00008685"/>
    </source>
</evidence>
<dbReference type="Gene3D" id="3.40.190.10">
    <property type="entry name" value="Periplasmic binding protein-like II"/>
    <property type="match status" value="2"/>
</dbReference>
<keyword evidence="7 18" id="KW-1133">Transmembrane helix</keyword>
<dbReference type="InterPro" id="IPR001828">
    <property type="entry name" value="ANF_lig-bd_rcpt"/>
</dbReference>
<comment type="subcellular location">
    <subcellularLocation>
        <location evidence="1">Membrane</location>
        <topology evidence="1">Multi-pass membrane protein</topology>
    </subcellularLocation>
</comment>
<dbReference type="Pfam" id="PF00060">
    <property type="entry name" value="Lig_chan"/>
    <property type="match status" value="1"/>
</dbReference>
<keyword evidence="10 15" id="KW-0675">Receptor</keyword>
<evidence type="ECO:0000256" key="6">
    <source>
        <dbReference type="ARBA" id="ARBA00022729"/>
    </source>
</evidence>
<evidence type="ECO:0000313" key="20">
    <source>
        <dbReference type="EMBL" id="KAJ9702833.1"/>
    </source>
</evidence>
<gene>
    <name evidence="20" type="ORF">PVL29_004532</name>
</gene>
<dbReference type="InterPro" id="IPR044440">
    <property type="entry name" value="GABAb_receptor_plant_PBP1"/>
</dbReference>
<dbReference type="FunFam" id="3.40.50.2300:FF:000758">
    <property type="entry name" value="Glutamate receptor"/>
    <property type="match status" value="1"/>
</dbReference>
<comment type="similarity">
    <text evidence="2 15">Belongs to the glutamate-gated ion channel (TC 1.A.10.1) family.</text>
</comment>
<comment type="function">
    <text evidence="14">Glutamate-gated receptor that probably acts as a non-selective cation channel. May be involved in light-signal transduction and calcium homeostasis via the regulation of calcium influx into cells.</text>
</comment>
<dbReference type="EMBL" id="JARBHA010000004">
    <property type="protein sequence ID" value="KAJ9702833.1"/>
    <property type="molecule type" value="Genomic_DNA"/>
</dbReference>
<keyword evidence="21" id="KW-1185">Reference proteome</keyword>
<dbReference type="SUPFAM" id="SSF53850">
    <property type="entry name" value="Periplasmic binding protein-like II"/>
    <property type="match status" value="1"/>
</dbReference>
<dbReference type="InterPro" id="IPR017103">
    <property type="entry name" value="Iontropic_Glu_rcpt_pln"/>
</dbReference>
<keyword evidence="8 15" id="KW-0406">Ion transport</keyword>
<keyword evidence="16" id="KW-1015">Disulfide bond</keyword>
<dbReference type="PANTHER" id="PTHR34836">
    <property type="entry name" value="OS06G0188250 PROTEIN"/>
    <property type="match status" value="1"/>
</dbReference>
<evidence type="ECO:0000256" key="4">
    <source>
        <dbReference type="ARBA" id="ARBA00022448"/>
    </source>
</evidence>
<dbReference type="InterPro" id="IPR015683">
    <property type="entry name" value="Ionotropic_Glu_rcpt"/>
</dbReference>
<name>A0AA39DZR9_VITRO</name>
<dbReference type="SUPFAM" id="SSF53822">
    <property type="entry name" value="Periplasmic binding protein-like I"/>
    <property type="match status" value="1"/>
</dbReference>
<evidence type="ECO:0000256" key="18">
    <source>
        <dbReference type="SAM" id="Phobius"/>
    </source>
</evidence>
<dbReference type="Gene3D" id="3.40.50.2300">
    <property type="match status" value="2"/>
</dbReference>
<keyword evidence="12 15" id="KW-1071">Ligand-gated ion channel</keyword>
<keyword evidence="13 15" id="KW-0407">Ion channel</keyword>
<comment type="caution">
    <text evidence="20">The sequence shown here is derived from an EMBL/GenBank/DDBJ whole genome shotgun (WGS) entry which is preliminary data.</text>
</comment>
<evidence type="ECO:0000256" key="17">
    <source>
        <dbReference type="SAM" id="MobiDB-lite"/>
    </source>
</evidence>
<feature type="transmembrane region" description="Helical" evidence="18">
    <location>
        <begin position="619"/>
        <end position="637"/>
    </location>
</feature>
<dbReference type="Gene3D" id="1.10.287.70">
    <property type="match status" value="1"/>
</dbReference>
<evidence type="ECO:0000256" key="3">
    <source>
        <dbReference type="ARBA" id="ARBA00011095"/>
    </source>
</evidence>
<evidence type="ECO:0000259" key="19">
    <source>
        <dbReference type="SMART" id="SM00079"/>
    </source>
</evidence>
<evidence type="ECO:0000256" key="12">
    <source>
        <dbReference type="ARBA" id="ARBA00023286"/>
    </source>
</evidence>
<dbReference type="PIRSF" id="PIRSF037090">
    <property type="entry name" value="Iontro_Glu-like_rcpt_pln"/>
    <property type="match status" value="1"/>
</dbReference>
<reference evidence="20 21" key="1">
    <citation type="journal article" date="2023" name="BMC Biotechnol.">
        <title>Vitis rotundifolia cv Carlos genome sequencing.</title>
        <authorList>
            <person name="Huff M."/>
            <person name="Hulse-Kemp A."/>
            <person name="Scheffler B."/>
            <person name="Youngblood R."/>
            <person name="Simpson S."/>
            <person name="Babiker E."/>
            <person name="Staton M."/>
        </authorList>
    </citation>
    <scope>NUCLEOTIDE SEQUENCE [LARGE SCALE GENOMIC DNA]</scope>
    <source>
        <tissue evidence="20">Leaf</tissue>
    </source>
</reference>
<dbReference type="Pfam" id="PF01094">
    <property type="entry name" value="ANF_receptor"/>
    <property type="match status" value="1"/>
</dbReference>
<protein>
    <recommendedName>
        <fullName evidence="15">Glutamate receptor</fullName>
    </recommendedName>
</protein>
<dbReference type="Pfam" id="PF10613">
    <property type="entry name" value="Lig_chan-Glu_bd"/>
    <property type="match status" value="1"/>
</dbReference>
<dbReference type="GO" id="GO:0016020">
    <property type="term" value="C:membrane"/>
    <property type="evidence" value="ECO:0007669"/>
    <property type="project" value="UniProtKB-SubCell"/>
</dbReference>
<dbReference type="FunFam" id="3.40.190.10:FF:000103">
    <property type="entry name" value="Glutamate receptor"/>
    <property type="match status" value="1"/>
</dbReference>
<evidence type="ECO:0000256" key="9">
    <source>
        <dbReference type="ARBA" id="ARBA00023136"/>
    </source>
</evidence>
<evidence type="ECO:0000256" key="16">
    <source>
        <dbReference type="PIRSR" id="PIRSR037090-50"/>
    </source>
</evidence>
<dbReference type="FunFam" id="3.40.190.10:FF:000195">
    <property type="entry name" value="Glutamate receptor 2.7"/>
    <property type="match status" value="1"/>
</dbReference>
<evidence type="ECO:0000256" key="11">
    <source>
        <dbReference type="ARBA" id="ARBA00023180"/>
    </source>
</evidence>
<evidence type="ECO:0000256" key="1">
    <source>
        <dbReference type="ARBA" id="ARBA00004141"/>
    </source>
</evidence>
<dbReference type="InterPro" id="IPR019594">
    <property type="entry name" value="Glu/Gly-bd"/>
</dbReference>
<dbReference type="Proteomes" id="UP001168098">
    <property type="component" value="Unassembled WGS sequence"/>
</dbReference>
<dbReference type="CDD" id="cd19990">
    <property type="entry name" value="PBP1_GABAb_receptor_plant"/>
    <property type="match status" value="1"/>
</dbReference>
<dbReference type="AlphaFoldDB" id="A0AA39DZR9"/>
<feature type="domain" description="Ionotropic glutamate receptor C-terminal" evidence="19">
    <location>
        <begin position="429"/>
        <end position="779"/>
    </location>
</feature>
<keyword evidence="6" id="KW-0732">Signal</keyword>